<dbReference type="SUPFAM" id="SSF81301">
    <property type="entry name" value="Nucleotidyltransferase"/>
    <property type="match status" value="1"/>
</dbReference>
<comment type="caution">
    <text evidence="13">The sequence shown here is derived from an EMBL/GenBank/DDBJ whole genome shotgun (WGS) entry which is preliminary data.</text>
</comment>
<dbReference type="GO" id="GO:0046872">
    <property type="term" value="F:metal ion binding"/>
    <property type="evidence" value="ECO:0007669"/>
    <property type="project" value="UniProtKB-KW"/>
</dbReference>
<feature type="compositionally biased region" description="Basic and acidic residues" evidence="10">
    <location>
        <begin position="973"/>
        <end position="1024"/>
    </location>
</feature>
<evidence type="ECO:0000256" key="9">
    <source>
        <dbReference type="ARBA" id="ARBA00022842"/>
    </source>
</evidence>
<evidence type="ECO:0000259" key="11">
    <source>
        <dbReference type="Pfam" id="PF03828"/>
    </source>
</evidence>
<keyword evidence="8" id="KW-0479">Metal-binding</keyword>
<evidence type="ECO:0000256" key="2">
    <source>
        <dbReference type="ARBA" id="ARBA00001946"/>
    </source>
</evidence>
<feature type="compositionally biased region" description="Basic and acidic residues" evidence="10">
    <location>
        <begin position="595"/>
        <end position="612"/>
    </location>
</feature>
<feature type="domain" description="PAP-associated" evidence="11">
    <location>
        <begin position="832"/>
        <end position="911"/>
    </location>
</feature>
<name>A0AA43QJQ2_9LECA</name>
<dbReference type="Pfam" id="PF22600">
    <property type="entry name" value="MTPAP-like_central"/>
    <property type="match status" value="1"/>
</dbReference>
<dbReference type="GO" id="GO:0005737">
    <property type="term" value="C:cytoplasm"/>
    <property type="evidence" value="ECO:0007669"/>
    <property type="project" value="UniProtKB-SubCell"/>
</dbReference>
<dbReference type="EMBL" id="JAPUFD010000002">
    <property type="protein sequence ID" value="MDI1486161.1"/>
    <property type="molecule type" value="Genomic_DNA"/>
</dbReference>
<feature type="compositionally biased region" description="Polar residues" evidence="10">
    <location>
        <begin position="110"/>
        <end position="119"/>
    </location>
</feature>
<evidence type="ECO:0000313" key="13">
    <source>
        <dbReference type="EMBL" id="MDI1486161.1"/>
    </source>
</evidence>
<evidence type="ECO:0000256" key="4">
    <source>
        <dbReference type="ARBA" id="ARBA00008593"/>
    </source>
</evidence>
<evidence type="ECO:0000256" key="5">
    <source>
        <dbReference type="ARBA" id="ARBA00012388"/>
    </source>
</evidence>
<feature type="compositionally biased region" description="Polar residues" evidence="10">
    <location>
        <begin position="615"/>
        <end position="628"/>
    </location>
</feature>
<keyword evidence="7" id="KW-0808">Transferase</keyword>
<evidence type="ECO:0000259" key="12">
    <source>
        <dbReference type="Pfam" id="PF22600"/>
    </source>
</evidence>
<dbReference type="EC" id="2.7.7.19" evidence="5"/>
<feature type="region of interest" description="Disordered" evidence="10">
    <location>
        <begin position="595"/>
        <end position="630"/>
    </location>
</feature>
<organism evidence="13 14">
    <name type="scientific">Ramalina farinacea</name>
    <dbReference type="NCBI Taxonomy" id="258253"/>
    <lineage>
        <taxon>Eukaryota</taxon>
        <taxon>Fungi</taxon>
        <taxon>Dikarya</taxon>
        <taxon>Ascomycota</taxon>
        <taxon>Pezizomycotina</taxon>
        <taxon>Lecanoromycetes</taxon>
        <taxon>OSLEUM clade</taxon>
        <taxon>Lecanoromycetidae</taxon>
        <taxon>Lecanorales</taxon>
        <taxon>Lecanorineae</taxon>
        <taxon>Ramalinaceae</taxon>
        <taxon>Ramalina</taxon>
    </lineage>
</organism>
<dbReference type="Gene3D" id="3.30.460.10">
    <property type="entry name" value="Beta Polymerase, domain 2"/>
    <property type="match status" value="1"/>
</dbReference>
<protein>
    <recommendedName>
        <fullName evidence="5">polynucleotide adenylyltransferase</fullName>
        <ecNumber evidence="5">2.7.7.19</ecNumber>
    </recommendedName>
</protein>
<evidence type="ECO:0000256" key="3">
    <source>
        <dbReference type="ARBA" id="ARBA00004496"/>
    </source>
</evidence>
<sequence>MDPNLHSDNQQPSSDLSYDGTANQHSPQRGPPPSVRIPSEVKNTQRSYAGRPPQHAGQKSLPDAQMSRHMQPSMVSTQTVLSPTSPKLHSDGFPQIRKPNPDIRLPSALPQPSQENTAMSAVEQVPASLEDRMRGMILQNDPAVSVDTTVKPGSKSNQRPPREDRPPHSRNARGNQAERKRRAVEDRSLLTHAHQQVPGDQLPNTQPKANQPPHPRRSRNHLPSDDPSRHVESNSREARQSWRGGMNVQSRPNGSNHQTQSQYRPPPRHHQLFNPNDSSMHTGGLLHRPFAGHGYGSELASNHDQLVYIQQFAASEIANAEITPEELEAKQQLGQVLAHICRDTVARFEVQENPDFSAESVDLKPFGSLATTFATKCSDMDLVLVSPQSKTDASSIESPLPRLVEKALLDAGYGVRLLTRTRVPIIKFCSEPTVDLAARLKEARMKWEKEQEVPEAGAEAKAKDSQMSISFPQVTAVSADSVTLVATILSPRPTTDEDSEISETTAKSNDPPAKPTGETSAAIDDPGTQLFECDKLSSDQSMEPTASQGNETGHKATSSDICQEQEQSDRGILGSAQAAQALHQAEHGLNEGHEELHGKEEHATAEAHRPADDGPTSNLEQDDPSLSQKPDEERIRLYRLAMREEWYEASERIVIYAFIQAVERKADVAVVDETRNKLKMLPNVLRRYKEPREKMLDFPKDGVGIQCDINFSNLLAIHNSTLLRCYSLCDKRVRPMVLFVKIWAKKRKINSAYESTLSSYGYVLMVLHYLMNVASPPIIPNLQHFSLPSPDPGSTQPTELGGYNIRFYRNEDELSRLAWFGHLPGSQNPASLETLIRGFFHYFGSNDNFHNFHWMRDCLSLRTIGGIVPKESKGWTAAKTEIVNAAGGPKETKDIRQRYLIAIEDPFETHHNVGRTVSHEGIVAIRDESRRANYLITHAGRTGPNGKREDLMGEHAGRPNLHYRYFGPRPRKKTEQQQRQDTGKARSDNGASKVREDISRENAKSKHISGKERQGVKETEAEKV</sequence>
<dbReference type="Pfam" id="PF03828">
    <property type="entry name" value="PAP_assoc"/>
    <property type="match status" value="1"/>
</dbReference>
<keyword evidence="14" id="KW-1185">Reference proteome</keyword>
<comment type="cofactor">
    <cofactor evidence="2">
        <name>Mg(2+)</name>
        <dbReference type="ChEBI" id="CHEBI:18420"/>
    </cofactor>
</comment>
<feature type="compositionally biased region" description="Basic and acidic residues" evidence="10">
    <location>
        <begin position="946"/>
        <end position="957"/>
    </location>
</feature>
<feature type="compositionally biased region" description="Polar residues" evidence="10">
    <location>
        <begin position="247"/>
        <end position="263"/>
    </location>
</feature>
<comment type="subcellular location">
    <subcellularLocation>
        <location evidence="3">Cytoplasm</location>
    </subcellularLocation>
</comment>
<dbReference type="AlphaFoldDB" id="A0AA43QJQ2"/>
<dbReference type="GO" id="GO:0010605">
    <property type="term" value="P:negative regulation of macromolecule metabolic process"/>
    <property type="evidence" value="ECO:0007669"/>
    <property type="project" value="UniProtKB-ARBA"/>
</dbReference>
<feature type="region of interest" description="Disordered" evidence="10">
    <location>
        <begin position="488"/>
        <end position="569"/>
    </location>
</feature>
<feature type="compositionally biased region" description="Polar residues" evidence="10">
    <location>
        <begin position="68"/>
        <end position="87"/>
    </location>
</feature>
<feature type="compositionally biased region" description="Basic and acidic residues" evidence="10">
    <location>
        <begin position="222"/>
        <end position="240"/>
    </location>
</feature>
<accession>A0AA43QJQ2</accession>
<keyword evidence="9" id="KW-0460">Magnesium</keyword>
<feature type="compositionally biased region" description="Polar residues" evidence="10">
    <location>
        <begin position="1"/>
        <end position="27"/>
    </location>
</feature>
<comment type="cofactor">
    <cofactor evidence="1">
        <name>Mn(2+)</name>
        <dbReference type="ChEBI" id="CHEBI:29035"/>
    </cofactor>
</comment>
<keyword evidence="6" id="KW-0963">Cytoplasm</keyword>
<dbReference type="PANTHER" id="PTHR12271">
    <property type="entry name" value="POLY A POLYMERASE CID PAP -RELATED"/>
    <property type="match status" value="1"/>
</dbReference>
<dbReference type="GO" id="GO:0050265">
    <property type="term" value="F:RNA uridylyltransferase activity"/>
    <property type="evidence" value="ECO:0007669"/>
    <property type="project" value="TreeGrafter"/>
</dbReference>
<dbReference type="GO" id="GO:0031123">
    <property type="term" value="P:RNA 3'-end processing"/>
    <property type="evidence" value="ECO:0007669"/>
    <property type="project" value="TreeGrafter"/>
</dbReference>
<dbReference type="PANTHER" id="PTHR12271:SF40">
    <property type="entry name" value="POLY(A) RNA POLYMERASE GLD2"/>
    <property type="match status" value="1"/>
</dbReference>
<evidence type="ECO:0000256" key="1">
    <source>
        <dbReference type="ARBA" id="ARBA00001936"/>
    </source>
</evidence>
<evidence type="ECO:0000256" key="7">
    <source>
        <dbReference type="ARBA" id="ARBA00022679"/>
    </source>
</evidence>
<feature type="compositionally biased region" description="Polar residues" evidence="10">
    <location>
        <begin position="538"/>
        <end position="565"/>
    </location>
</feature>
<dbReference type="GO" id="GO:1990817">
    <property type="term" value="F:poly(A) RNA polymerase activity"/>
    <property type="evidence" value="ECO:0007669"/>
    <property type="project" value="UniProtKB-EC"/>
</dbReference>
<reference evidence="13" key="1">
    <citation type="journal article" date="2023" name="Genome Biol. Evol.">
        <title>First Whole Genome Sequence and Flow Cytometry Genome Size Data for the Lichen-Forming Fungus Ramalina farinacea (Ascomycota).</title>
        <authorList>
            <person name="Llewellyn T."/>
            <person name="Mian S."/>
            <person name="Hill R."/>
            <person name="Leitch I.J."/>
            <person name="Gaya E."/>
        </authorList>
    </citation>
    <scope>NUCLEOTIDE SEQUENCE</scope>
    <source>
        <strain evidence="13">LIQ254RAFAR</strain>
    </source>
</reference>
<feature type="region of interest" description="Disordered" evidence="10">
    <location>
        <begin position="1"/>
        <end position="285"/>
    </location>
</feature>
<dbReference type="InterPro" id="IPR043519">
    <property type="entry name" value="NT_sf"/>
</dbReference>
<feature type="region of interest" description="Disordered" evidence="10">
    <location>
        <begin position="938"/>
        <end position="1024"/>
    </location>
</feature>
<dbReference type="InterPro" id="IPR054708">
    <property type="entry name" value="MTPAP-like_central"/>
</dbReference>
<comment type="similarity">
    <text evidence="4">Belongs to the DNA polymerase type-B-like family.</text>
</comment>
<evidence type="ECO:0000256" key="8">
    <source>
        <dbReference type="ARBA" id="ARBA00022723"/>
    </source>
</evidence>
<dbReference type="Gene3D" id="1.10.1410.10">
    <property type="match status" value="1"/>
</dbReference>
<dbReference type="SUPFAM" id="SSF81631">
    <property type="entry name" value="PAP/OAS1 substrate-binding domain"/>
    <property type="match status" value="1"/>
</dbReference>
<proteinExistence type="inferred from homology"/>
<evidence type="ECO:0000256" key="10">
    <source>
        <dbReference type="SAM" id="MobiDB-lite"/>
    </source>
</evidence>
<feature type="domain" description="Poly(A) RNA polymerase mitochondrial-like central palm" evidence="12">
    <location>
        <begin position="318"/>
        <end position="432"/>
    </location>
</feature>
<gene>
    <name evidence="13" type="ORF">OHK93_004352</name>
</gene>
<evidence type="ECO:0000256" key="6">
    <source>
        <dbReference type="ARBA" id="ARBA00022490"/>
    </source>
</evidence>
<dbReference type="InterPro" id="IPR002058">
    <property type="entry name" value="PAP_assoc"/>
</dbReference>
<evidence type="ECO:0000313" key="14">
    <source>
        <dbReference type="Proteomes" id="UP001161017"/>
    </source>
</evidence>
<dbReference type="Proteomes" id="UP001161017">
    <property type="component" value="Unassembled WGS sequence"/>
</dbReference>
<dbReference type="CDD" id="cd05402">
    <property type="entry name" value="NT_PAP_TUTase"/>
    <property type="match status" value="1"/>
</dbReference>